<dbReference type="EMBL" id="AP027151">
    <property type="protein sequence ID" value="BDV42181.1"/>
    <property type="molecule type" value="Genomic_DNA"/>
</dbReference>
<evidence type="ECO:0000259" key="1">
    <source>
        <dbReference type="Pfam" id="PF03781"/>
    </source>
</evidence>
<dbReference type="SUPFAM" id="SSF56436">
    <property type="entry name" value="C-type lectin-like"/>
    <property type="match status" value="1"/>
</dbReference>
<keyword evidence="3" id="KW-1185">Reference proteome</keyword>
<dbReference type="InterPro" id="IPR016187">
    <property type="entry name" value="CTDL_fold"/>
</dbReference>
<dbReference type="Gene3D" id="3.90.1580.10">
    <property type="entry name" value="paralog of FGE (formylglycine-generating enzyme)"/>
    <property type="match status" value="1"/>
</dbReference>
<reference evidence="2 3" key="1">
    <citation type="submission" date="2022-12" db="EMBL/GenBank/DDBJ databases">
        <title>Polyphasic characterization of Geotalea uranireducens NIT-SL11 newly isolated from a complex of sewage sludge and microbially reduced graphene oxide.</title>
        <authorList>
            <person name="Xie L."/>
            <person name="Yoshida N."/>
            <person name="Meng L."/>
        </authorList>
    </citation>
    <scope>NUCLEOTIDE SEQUENCE [LARGE SCALE GENOMIC DNA]</scope>
    <source>
        <strain evidence="2 3">NIT-SL11</strain>
    </source>
</reference>
<name>A0ABM8EI88_9BACT</name>
<evidence type="ECO:0000313" key="3">
    <source>
        <dbReference type="Proteomes" id="UP001317705"/>
    </source>
</evidence>
<proteinExistence type="predicted"/>
<accession>A0ABM8EI88</accession>
<evidence type="ECO:0000313" key="2">
    <source>
        <dbReference type="EMBL" id="BDV42181.1"/>
    </source>
</evidence>
<gene>
    <name evidence="2" type="ORF">GURASL_11040</name>
</gene>
<sequence length="371" mass="41722">MSEARNSFLTLLLITAVTLLVAGCGSDSSTTVQGSGSITELPAMITVPAGSAKIGFDTYTGLPPYPGELPAGNNYVPGPAGPIHTITLTDDFQMGKYQVTNAQFCAMLNYALNKGYLTGEYAGNVSVKNREGDSQNLYMLDANYEGKPAEIAFSDNRFIVKPGMEKRPAVYVTWYGAAFYCNILSEWMGLTQLYNLQDWSCTFNGVKRFYGYPGYRLPTEAEWEYAARFDADNMSAKRRPLAWESDYATAIQEYLNDPLLSTYMNYRSGLGTMDVGSYELGKSYLGFYDMGGNTSDWVQDYYAPYTYFKDYTSAAKRINPVNDTSGVYRQRRGGSWLVYANNFPWTTYHTNTNWPYTYYCDLGFRIVRVLR</sequence>
<dbReference type="PANTHER" id="PTHR23150">
    <property type="entry name" value="SULFATASE MODIFYING FACTOR 1, 2"/>
    <property type="match status" value="1"/>
</dbReference>
<dbReference type="InterPro" id="IPR005532">
    <property type="entry name" value="SUMF_dom"/>
</dbReference>
<organism evidence="2 3">
    <name type="scientific">Geotalea uraniireducens</name>
    <dbReference type="NCBI Taxonomy" id="351604"/>
    <lineage>
        <taxon>Bacteria</taxon>
        <taxon>Pseudomonadati</taxon>
        <taxon>Thermodesulfobacteriota</taxon>
        <taxon>Desulfuromonadia</taxon>
        <taxon>Geobacterales</taxon>
        <taxon>Geobacteraceae</taxon>
        <taxon>Geotalea</taxon>
    </lineage>
</organism>
<dbReference type="Proteomes" id="UP001317705">
    <property type="component" value="Chromosome"/>
</dbReference>
<protein>
    <recommendedName>
        <fullName evidence="1">Sulfatase-modifying factor enzyme-like domain-containing protein</fullName>
    </recommendedName>
</protein>
<dbReference type="InterPro" id="IPR051043">
    <property type="entry name" value="Sulfatase_Mod_Factor_Kinase"/>
</dbReference>
<dbReference type="PANTHER" id="PTHR23150:SF19">
    <property type="entry name" value="FORMYLGLYCINE-GENERATING ENZYME"/>
    <property type="match status" value="1"/>
</dbReference>
<dbReference type="Pfam" id="PF03781">
    <property type="entry name" value="FGE-sulfatase"/>
    <property type="match status" value="1"/>
</dbReference>
<feature type="domain" description="Sulfatase-modifying factor enzyme-like" evidence="1">
    <location>
        <begin position="41"/>
        <end position="368"/>
    </location>
</feature>
<dbReference type="PROSITE" id="PS51257">
    <property type="entry name" value="PROKAR_LIPOPROTEIN"/>
    <property type="match status" value="1"/>
</dbReference>
<dbReference type="RefSeq" id="WP_282002475.1">
    <property type="nucleotide sequence ID" value="NZ_AP027151.1"/>
</dbReference>
<dbReference type="InterPro" id="IPR042095">
    <property type="entry name" value="SUMF_sf"/>
</dbReference>